<reference evidence="6" key="1">
    <citation type="journal article" date="2019" name="Int. J. Syst. Evol. Microbiol.">
        <title>The Global Catalogue of Microorganisms (GCM) 10K type strain sequencing project: providing services to taxonomists for standard genome sequencing and annotation.</title>
        <authorList>
            <consortium name="The Broad Institute Genomics Platform"/>
            <consortium name="The Broad Institute Genome Sequencing Center for Infectious Disease"/>
            <person name="Wu L."/>
            <person name="Ma J."/>
        </authorList>
    </citation>
    <scope>NUCLEOTIDE SEQUENCE [LARGE SCALE GENOMIC DNA]</scope>
    <source>
        <strain evidence="6">NBRC 106348</strain>
    </source>
</reference>
<sequence>MIAGVVVASTRAALGTATDTTGPLIRAWLVERGFTVPRVDVMPDGDAVGAALRAWVGEGAAVVLTTGGTGISPTDVTPEQTRAVLDRELPGVADRVRAAGQDRVPTAALSRGTAGVAGGTLVVNLPGSPGGVRDGLAALADVLSHAVDQLAGGDHPRPADAVDRAAAPSSSDGAPAAGAVLRAEVRELSDDDAAALLGSLSALVRDDTAGAVATFTGYVRDHDEGRGVVHLHYEGHPEAAAVLARVAAGVAERHGVRLAVVHRLGDLHVGDVAVVAAVASAHRAEAFAAVAELVDELKAHVPIWKEQGFTDGSKEWVGSLG</sequence>
<comment type="caution">
    <text evidence="5">The sequence shown here is derived from an EMBL/GenBank/DDBJ whole genome shotgun (WGS) entry which is preliminary data.</text>
</comment>
<evidence type="ECO:0000256" key="2">
    <source>
        <dbReference type="ARBA" id="ARBA00023150"/>
    </source>
</evidence>
<dbReference type="Gene3D" id="3.40.980.10">
    <property type="entry name" value="MoaB/Mog-like domain"/>
    <property type="match status" value="1"/>
</dbReference>
<feature type="region of interest" description="Disordered" evidence="3">
    <location>
        <begin position="150"/>
        <end position="175"/>
    </location>
</feature>
<dbReference type="InterPro" id="IPR003448">
    <property type="entry name" value="Mopterin_biosynth_MoaE"/>
</dbReference>
<dbReference type="SUPFAM" id="SSF53218">
    <property type="entry name" value="Molybdenum cofactor biosynthesis proteins"/>
    <property type="match status" value="1"/>
</dbReference>
<dbReference type="PANTHER" id="PTHR43764:SF1">
    <property type="entry name" value="MOLYBDOPTERIN MOLYBDOTRANSFERASE"/>
    <property type="match status" value="1"/>
</dbReference>
<dbReference type="Pfam" id="PF00994">
    <property type="entry name" value="MoCF_biosynth"/>
    <property type="match status" value="1"/>
</dbReference>
<comment type="pathway">
    <text evidence="1">Cofactor biosynthesis; molybdopterin biosynthesis.</text>
</comment>
<dbReference type="InterPro" id="IPR036563">
    <property type="entry name" value="MoaE_sf"/>
</dbReference>
<evidence type="ECO:0000313" key="5">
    <source>
        <dbReference type="EMBL" id="GMA25282.1"/>
    </source>
</evidence>
<dbReference type="SMART" id="SM00852">
    <property type="entry name" value="MoCF_biosynth"/>
    <property type="match status" value="1"/>
</dbReference>
<dbReference type="Gene3D" id="3.90.1170.40">
    <property type="entry name" value="Molybdopterin biosynthesis MoaE subunit"/>
    <property type="match status" value="1"/>
</dbReference>
<accession>A0ABQ6I474</accession>
<dbReference type="RefSeq" id="WP_284293937.1">
    <property type="nucleotide sequence ID" value="NZ_BSUK01000001.1"/>
</dbReference>
<dbReference type="CDD" id="cd00756">
    <property type="entry name" value="MoaE"/>
    <property type="match status" value="1"/>
</dbReference>
<keyword evidence="2" id="KW-0501">Molybdenum cofactor biosynthesis</keyword>
<dbReference type="NCBIfam" id="TIGR00177">
    <property type="entry name" value="molyb_syn"/>
    <property type="match status" value="1"/>
</dbReference>
<feature type="compositionally biased region" description="Basic and acidic residues" evidence="3">
    <location>
        <begin position="154"/>
        <end position="163"/>
    </location>
</feature>
<proteinExistence type="predicted"/>
<dbReference type="CDD" id="cd00886">
    <property type="entry name" value="MogA_MoaB"/>
    <property type="match status" value="1"/>
</dbReference>
<protein>
    <submittedName>
        <fullName evidence="5">Molybdenum cofactor biosynthesis protein B</fullName>
    </submittedName>
</protein>
<evidence type="ECO:0000313" key="6">
    <source>
        <dbReference type="Proteomes" id="UP001157091"/>
    </source>
</evidence>
<dbReference type="InterPro" id="IPR001453">
    <property type="entry name" value="MoaB/Mog_dom"/>
</dbReference>
<evidence type="ECO:0000256" key="3">
    <source>
        <dbReference type="SAM" id="MobiDB-lite"/>
    </source>
</evidence>
<keyword evidence="6" id="KW-1185">Reference proteome</keyword>
<evidence type="ECO:0000256" key="1">
    <source>
        <dbReference type="ARBA" id="ARBA00005046"/>
    </source>
</evidence>
<gene>
    <name evidence="5" type="primary">moaB</name>
    <name evidence="5" type="ORF">GCM10025864_30410</name>
</gene>
<organism evidence="5 6">
    <name type="scientific">Luteimicrobium album</name>
    <dbReference type="NCBI Taxonomy" id="1054550"/>
    <lineage>
        <taxon>Bacteria</taxon>
        <taxon>Bacillati</taxon>
        <taxon>Actinomycetota</taxon>
        <taxon>Actinomycetes</taxon>
        <taxon>Micrococcales</taxon>
        <taxon>Luteimicrobium</taxon>
    </lineage>
</organism>
<dbReference type="InterPro" id="IPR008284">
    <property type="entry name" value="MoCF_biosynth_CS"/>
</dbReference>
<name>A0ABQ6I474_9MICO</name>
<dbReference type="SUPFAM" id="SSF54690">
    <property type="entry name" value="Molybdopterin synthase subunit MoaE"/>
    <property type="match status" value="1"/>
</dbReference>
<feature type="compositionally biased region" description="Low complexity" evidence="3">
    <location>
        <begin position="164"/>
        <end position="175"/>
    </location>
</feature>
<dbReference type="EMBL" id="BSUK01000001">
    <property type="protein sequence ID" value="GMA25282.1"/>
    <property type="molecule type" value="Genomic_DNA"/>
</dbReference>
<feature type="domain" description="MoaB/Mog" evidence="4">
    <location>
        <begin position="4"/>
        <end position="146"/>
    </location>
</feature>
<dbReference type="PANTHER" id="PTHR43764">
    <property type="entry name" value="MOLYBDENUM COFACTOR BIOSYNTHESIS"/>
    <property type="match status" value="1"/>
</dbReference>
<dbReference type="PROSITE" id="PS01078">
    <property type="entry name" value="MOCF_BIOSYNTHESIS_1"/>
    <property type="match status" value="1"/>
</dbReference>
<dbReference type="Proteomes" id="UP001157091">
    <property type="component" value="Unassembled WGS sequence"/>
</dbReference>
<dbReference type="InterPro" id="IPR051920">
    <property type="entry name" value="MPT_Adenylyltrnsfr/MoaC-Rel"/>
</dbReference>
<dbReference type="Pfam" id="PF02391">
    <property type="entry name" value="MoaE"/>
    <property type="match status" value="1"/>
</dbReference>
<dbReference type="InterPro" id="IPR036425">
    <property type="entry name" value="MoaB/Mog-like_dom_sf"/>
</dbReference>
<evidence type="ECO:0000259" key="4">
    <source>
        <dbReference type="SMART" id="SM00852"/>
    </source>
</evidence>